<dbReference type="NCBIfam" id="TIGR01509">
    <property type="entry name" value="HAD-SF-IA-v3"/>
    <property type="match status" value="1"/>
</dbReference>
<dbReference type="Gene3D" id="3.40.50.1000">
    <property type="entry name" value="HAD superfamily/HAD-like"/>
    <property type="match status" value="1"/>
</dbReference>
<proteinExistence type="predicted"/>
<dbReference type="SUPFAM" id="SSF56784">
    <property type="entry name" value="HAD-like"/>
    <property type="match status" value="1"/>
</dbReference>
<reference evidence="3" key="1">
    <citation type="submission" date="2020-05" db="EMBL/GenBank/DDBJ databases">
        <authorList>
            <person name="Chiriac C."/>
            <person name="Salcher M."/>
            <person name="Ghai R."/>
            <person name="Kavagutti S V."/>
        </authorList>
    </citation>
    <scope>NUCLEOTIDE SEQUENCE</scope>
</reference>
<dbReference type="PANTHER" id="PTHR47829:SF1">
    <property type="entry name" value="HAD FAMILY PHOSPHATASE"/>
    <property type="match status" value="1"/>
</dbReference>
<dbReference type="InterPro" id="IPR036412">
    <property type="entry name" value="HAD-like_sf"/>
</dbReference>
<dbReference type="CDD" id="cd02603">
    <property type="entry name" value="HAD_sEH-N_like"/>
    <property type="match status" value="1"/>
</dbReference>
<dbReference type="SFLD" id="SFLDS00003">
    <property type="entry name" value="Haloacid_Dehalogenase"/>
    <property type="match status" value="1"/>
</dbReference>
<dbReference type="AlphaFoldDB" id="A0A6J6Z7I6"/>
<accession>A0A6J6Z7I6</accession>
<name>A0A6J6Z7I6_9ZZZZ</name>
<dbReference type="InterPro" id="IPR011945">
    <property type="entry name" value="HAD-SF_ppase_IA/epoxid_hydro_N"/>
</dbReference>
<dbReference type="InterPro" id="IPR023198">
    <property type="entry name" value="PGP-like_dom2"/>
</dbReference>
<dbReference type="InterPro" id="IPR023214">
    <property type="entry name" value="HAD_sf"/>
</dbReference>
<dbReference type="EMBL" id="CAFAAL010000146">
    <property type="protein sequence ID" value="CAB4813487.1"/>
    <property type="molecule type" value="Genomic_DNA"/>
</dbReference>
<organism evidence="3">
    <name type="scientific">freshwater metagenome</name>
    <dbReference type="NCBI Taxonomy" id="449393"/>
    <lineage>
        <taxon>unclassified sequences</taxon>
        <taxon>metagenomes</taxon>
        <taxon>ecological metagenomes</taxon>
    </lineage>
</organism>
<dbReference type="PANTHER" id="PTHR47829">
    <property type="entry name" value="HYDROLASE, PUTATIVE (AFU_ORTHOLOGUE AFUA_1G12880)-RELATED"/>
    <property type="match status" value="1"/>
</dbReference>
<dbReference type="NCBIfam" id="TIGR02247">
    <property type="entry name" value="HAD-1A3-hyp"/>
    <property type="match status" value="1"/>
</dbReference>
<protein>
    <submittedName>
        <fullName evidence="3">Unannotated protein</fullName>
    </submittedName>
</protein>
<dbReference type="SFLD" id="SFLDG01129">
    <property type="entry name" value="C1.5:_HAD__Beta-PGM__Phosphata"/>
    <property type="match status" value="1"/>
</dbReference>
<dbReference type="InterPro" id="IPR052898">
    <property type="entry name" value="ACAD10-like"/>
</dbReference>
<dbReference type="PRINTS" id="PR00413">
    <property type="entry name" value="HADHALOGNASE"/>
</dbReference>
<evidence type="ECO:0000313" key="2">
    <source>
        <dbReference type="EMBL" id="CAB4782507.1"/>
    </source>
</evidence>
<dbReference type="EMBL" id="CAFBLJ010000091">
    <property type="protein sequence ID" value="CAB4878792.1"/>
    <property type="molecule type" value="Genomic_DNA"/>
</dbReference>
<dbReference type="InterPro" id="IPR006439">
    <property type="entry name" value="HAD-SF_hydro_IA"/>
</dbReference>
<evidence type="ECO:0000313" key="4">
    <source>
        <dbReference type="EMBL" id="CAB4878792.1"/>
    </source>
</evidence>
<evidence type="ECO:0000313" key="3">
    <source>
        <dbReference type="EMBL" id="CAB4813487.1"/>
    </source>
</evidence>
<evidence type="ECO:0000256" key="1">
    <source>
        <dbReference type="ARBA" id="ARBA00022990"/>
    </source>
</evidence>
<dbReference type="Gene3D" id="1.10.150.240">
    <property type="entry name" value="Putative phosphatase, domain 2"/>
    <property type="match status" value="1"/>
</dbReference>
<keyword evidence="1" id="KW-0007">Acetylation</keyword>
<dbReference type="EMBL" id="CAEZZP010000123">
    <property type="protein sequence ID" value="CAB4782507.1"/>
    <property type="molecule type" value="Genomic_DNA"/>
</dbReference>
<gene>
    <name evidence="2" type="ORF">UFOPK2880_01537</name>
    <name evidence="3" type="ORF">UFOPK3004_01391</name>
    <name evidence="4" type="ORF">UFOPK3304_01442</name>
</gene>
<dbReference type="Pfam" id="PF00702">
    <property type="entry name" value="Hydrolase"/>
    <property type="match status" value="1"/>
</dbReference>
<sequence>MTRTTTISAVLWDFGGVILSSPFAAFNRFESAQGLPLDTIRTINATNPDDNAWAHFERSDISAAEFDQAFANDAVAMGFDIRGYDVLALLKGEIQPEMVHALDLVKAAGFKTACLTNNMVGGDGITERPENSREADIDLIMERFDTVVESSKVGCRKPETRFYEIACELLNVQPTECVFLDDLGINLKPAAAMGMQTIKVLGADKAINDLEAILGIALR</sequence>